<evidence type="ECO:0000256" key="1">
    <source>
        <dbReference type="SAM" id="MobiDB-lite"/>
    </source>
</evidence>
<dbReference type="EMBL" id="BPRB01000239">
    <property type="protein sequence ID" value="GJE61705.1"/>
    <property type="molecule type" value="Genomic_DNA"/>
</dbReference>
<reference evidence="3" key="2">
    <citation type="submission" date="2021-08" db="EMBL/GenBank/DDBJ databases">
        <authorList>
            <person name="Tani A."/>
            <person name="Ola A."/>
            <person name="Ogura Y."/>
            <person name="Katsura K."/>
            <person name="Hayashi T."/>
        </authorList>
    </citation>
    <scope>NUCLEOTIDE SEQUENCE</scope>
    <source>
        <strain evidence="3">DSM 23632</strain>
    </source>
</reference>
<organism evidence="3 4">
    <name type="scientific">Methylobacterium trifolii</name>
    <dbReference type="NCBI Taxonomy" id="1003092"/>
    <lineage>
        <taxon>Bacteria</taxon>
        <taxon>Pseudomonadati</taxon>
        <taxon>Pseudomonadota</taxon>
        <taxon>Alphaproteobacteria</taxon>
        <taxon>Hyphomicrobiales</taxon>
        <taxon>Methylobacteriaceae</taxon>
        <taxon>Methylobacterium</taxon>
    </lineage>
</organism>
<dbReference type="Pfam" id="PF10947">
    <property type="entry name" value="DUF2628"/>
    <property type="match status" value="1"/>
</dbReference>
<protein>
    <recommendedName>
        <fullName evidence="5">DUF2628 domain-containing protein</fullName>
    </recommendedName>
</protein>
<comment type="caution">
    <text evidence="3">The sequence shown here is derived from an EMBL/GenBank/DDBJ whole genome shotgun (WGS) entry which is preliminary data.</text>
</comment>
<sequence>MRMRSYTLHLPPEARPGEAHGLDRAQLVPDGFAPAAFAFSVLWFLYHRLWVAALIVLAGLAALAGAGYALGLPSVAASGISLLAALLIGLEASSLRRWTLACRGWPARDALVAANAEEAEIKAVARWLDPERAAPAPRPPFPAGGARRSDPVIGLFPAREGAR</sequence>
<reference evidence="3" key="1">
    <citation type="journal article" date="2021" name="Front. Microbiol.">
        <title>Comprehensive Comparative Genomics and Phenotyping of Methylobacterium Species.</title>
        <authorList>
            <person name="Alessa O."/>
            <person name="Ogura Y."/>
            <person name="Fujitani Y."/>
            <person name="Takami H."/>
            <person name="Hayashi T."/>
            <person name="Sahin N."/>
            <person name="Tani A."/>
        </authorList>
    </citation>
    <scope>NUCLEOTIDE SEQUENCE</scope>
    <source>
        <strain evidence="3">DSM 23632</strain>
    </source>
</reference>
<keyword evidence="2" id="KW-1133">Transmembrane helix</keyword>
<feature type="transmembrane region" description="Helical" evidence="2">
    <location>
        <begin position="49"/>
        <end position="69"/>
    </location>
</feature>
<keyword evidence="2" id="KW-0472">Membrane</keyword>
<proteinExistence type="predicted"/>
<evidence type="ECO:0000256" key="2">
    <source>
        <dbReference type="SAM" id="Phobius"/>
    </source>
</evidence>
<feature type="transmembrane region" description="Helical" evidence="2">
    <location>
        <begin position="75"/>
        <end position="93"/>
    </location>
</feature>
<dbReference type="InterPro" id="IPR024399">
    <property type="entry name" value="DUF2628"/>
</dbReference>
<evidence type="ECO:0000313" key="4">
    <source>
        <dbReference type="Proteomes" id="UP001055057"/>
    </source>
</evidence>
<feature type="region of interest" description="Disordered" evidence="1">
    <location>
        <begin position="132"/>
        <end position="163"/>
    </location>
</feature>
<dbReference type="RefSeq" id="WP_373875400.1">
    <property type="nucleotide sequence ID" value="NZ_BPRB01000239.1"/>
</dbReference>
<accession>A0ABQ4U2L7</accession>
<gene>
    <name evidence="3" type="ORF">MPOCJGCO_3828</name>
</gene>
<evidence type="ECO:0000313" key="3">
    <source>
        <dbReference type="EMBL" id="GJE61705.1"/>
    </source>
</evidence>
<keyword evidence="2" id="KW-0812">Transmembrane</keyword>
<name>A0ABQ4U2L7_9HYPH</name>
<evidence type="ECO:0008006" key="5">
    <source>
        <dbReference type="Google" id="ProtNLM"/>
    </source>
</evidence>
<keyword evidence="4" id="KW-1185">Reference proteome</keyword>
<dbReference type="Proteomes" id="UP001055057">
    <property type="component" value="Unassembled WGS sequence"/>
</dbReference>